<keyword evidence="2" id="KW-1185">Reference proteome</keyword>
<evidence type="ECO:0000313" key="1">
    <source>
        <dbReference type="EMBL" id="SKB27037.1"/>
    </source>
</evidence>
<protein>
    <submittedName>
        <fullName evidence="1">Uncharacterized protein</fullName>
    </submittedName>
</protein>
<dbReference type="RefSeq" id="WP_170878349.1">
    <property type="nucleotide sequence ID" value="NZ_FUYR01000001.1"/>
</dbReference>
<organism evidence="1 2">
    <name type="scientific">Daejeonella lutea</name>
    <dbReference type="NCBI Taxonomy" id="572036"/>
    <lineage>
        <taxon>Bacteria</taxon>
        <taxon>Pseudomonadati</taxon>
        <taxon>Bacteroidota</taxon>
        <taxon>Sphingobacteriia</taxon>
        <taxon>Sphingobacteriales</taxon>
        <taxon>Sphingobacteriaceae</taxon>
        <taxon>Daejeonella</taxon>
    </lineage>
</organism>
<dbReference type="Proteomes" id="UP000189981">
    <property type="component" value="Unassembled WGS sequence"/>
</dbReference>
<accession>A0A1T4ZWP6</accession>
<proteinExistence type="predicted"/>
<sequence>MSEKDLKELMNLVKQELKNGVTKEEALRSLVSAGILDDEGHYTKTYKELDTVS</sequence>
<gene>
    <name evidence="1" type="ORF">SAMN05661099_0008</name>
</gene>
<dbReference type="EMBL" id="FUYR01000001">
    <property type="protein sequence ID" value="SKB27037.1"/>
    <property type="molecule type" value="Genomic_DNA"/>
</dbReference>
<dbReference type="AlphaFoldDB" id="A0A1T4ZWP6"/>
<reference evidence="2" key="1">
    <citation type="submission" date="2017-02" db="EMBL/GenBank/DDBJ databases">
        <authorList>
            <person name="Varghese N."/>
            <person name="Submissions S."/>
        </authorList>
    </citation>
    <scope>NUCLEOTIDE SEQUENCE [LARGE SCALE GENOMIC DNA]</scope>
    <source>
        <strain evidence="2">DSM 22385</strain>
    </source>
</reference>
<evidence type="ECO:0000313" key="2">
    <source>
        <dbReference type="Proteomes" id="UP000189981"/>
    </source>
</evidence>
<name>A0A1T4ZWP6_9SPHI</name>